<accession>A0A235C9G3</accession>
<dbReference type="EMBL" id="SODO01000022">
    <property type="protein sequence ID" value="TDW54020.1"/>
    <property type="molecule type" value="Genomic_DNA"/>
</dbReference>
<dbReference type="PANTHER" id="PTHR35566">
    <property type="entry name" value="BLR3599 PROTEIN"/>
    <property type="match status" value="1"/>
</dbReference>
<evidence type="ECO:0000313" key="4">
    <source>
        <dbReference type="Proteomes" id="UP000295058"/>
    </source>
</evidence>
<dbReference type="EMBL" id="NQJF01000021">
    <property type="protein sequence ID" value="OYD21102.1"/>
    <property type="molecule type" value="Genomic_DNA"/>
</dbReference>
<dbReference type="AlphaFoldDB" id="A0A235C9G3"/>
<dbReference type="NCBIfam" id="TIGR03353">
    <property type="entry name" value="VI_chp_4"/>
    <property type="match status" value="1"/>
</dbReference>
<dbReference type="PANTHER" id="PTHR35566:SF1">
    <property type="entry name" value="TYPE VI SECRETION SYSTEM BASEPLATE COMPONENT TSSK1"/>
    <property type="match status" value="1"/>
</dbReference>
<evidence type="ECO:0000313" key="1">
    <source>
        <dbReference type="EMBL" id="OYD21102.1"/>
    </source>
</evidence>
<dbReference type="Proteomes" id="UP000295058">
    <property type="component" value="Unassembled WGS sequence"/>
</dbReference>
<comment type="caution">
    <text evidence="1">The sequence shown here is derived from an EMBL/GenBank/DDBJ whole genome shotgun (WGS) entry which is preliminary data.</text>
</comment>
<dbReference type="Proteomes" id="UP000243640">
    <property type="component" value="Unassembled WGS sequence"/>
</dbReference>
<proteinExistence type="predicted"/>
<dbReference type="InterPro" id="IPR010263">
    <property type="entry name" value="T6SS_TssK"/>
</dbReference>
<reference evidence="1 3" key="1">
    <citation type="submission" date="2017-08" db="EMBL/GenBank/DDBJ databases">
        <title>Draft Genome Sequence of the Marine Bacterium Oceanimonas baumannii ATCC 700832.</title>
        <authorList>
            <person name="Mcclelland W.D."/>
            <person name="Brennan M.A."/>
            <person name="Trachtenberg A.M."/>
            <person name="Maclea K.S."/>
        </authorList>
    </citation>
    <scope>NUCLEOTIDE SEQUENCE [LARGE SCALE GENOMIC DNA]</scope>
    <source>
        <strain evidence="1 3">ATCC 700832</strain>
    </source>
</reference>
<dbReference type="Pfam" id="PF05936">
    <property type="entry name" value="T6SS_VasE"/>
    <property type="match status" value="1"/>
</dbReference>
<evidence type="ECO:0000313" key="2">
    <source>
        <dbReference type="EMBL" id="TDW54020.1"/>
    </source>
</evidence>
<name>A0A235C9G3_9GAMM</name>
<protein>
    <submittedName>
        <fullName evidence="2">Type VI secretion system protein ImpJ</fullName>
    </submittedName>
    <submittedName>
        <fullName evidence="1">Type VI secretion system-associated protein</fullName>
    </submittedName>
</protein>
<organism evidence="1 3">
    <name type="scientific">Oceanimonas baumannii</name>
    <dbReference type="NCBI Taxonomy" id="129578"/>
    <lineage>
        <taxon>Bacteria</taxon>
        <taxon>Pseudomonadati</taxon>
        <taxon>Pseudomonadota</taxon>
        <taxon>Gammaproteobacteria</taxon>
        <taxon>Aeromonadales</taxon>
        <taxon>Aeromonadaceae</taxon>
        <taxon>Oceanimonas</taxon>
    </lineage>
</organism>
<reference evidence="2 4" key="2">
    <citation type="submission" date="2019-03" db="EMBL/GenBank/DDBJ databases">
        <title>Genomic Encyclopedia of Archaeal and Bacterial Type Strains, Phase II (KMG-II): from individual species to whole genera.</title>
        <authorList>
            <person name="Goeker M."/>
        </authorList>
    </citation>
    <scope>NUCLEOTIDE SEQUENCE [LARGE SCALE GENOMIC DNA]</scope>
    <source>
        <strain evidence="2 4">DSM 15594</strain>
    </source>
</reference>
<keyword evidence="4" id="KW-1185">Reference proteome</keyword>
<dbReference type="OrthoDB" id="9775333at2"/>
<dbReference type="RefSeq" id="WP_094279780.1">
    <property type="nucleotide sequence ID" value="NZ_JBLWZI010000027.1"/>
</dbReference>
<sequence length="441" mass="49893">MDKVIWHEGMLLRPQHFQQHDRFLQHELNQRSLFSRRHGWGFFQRELDAQYLQMGKIVLNAASGILPDGTLFDLHNSEEPLALDVPAGATDSLVCLALPLQAGNTVEARRADQQDVVARYVGYSRDVADSNAGEYGQTQVMCGRQGFRLMLEQDIAANWASLPVCRLLDLSPDGVVSLERDYQPTVLDIHHSELLSGYVREVISMLSHRADQLAQRISSARQLGGSEMGDFLMLQLINRNEPRLRHLLAEPQVHPEQLYLELLSLNGELATYNGEQRRPNNEHVYRHQDLLGCFRPLMQDIRQLLSQVLEQHAIELALQERKYGIQVAPLHDHGLLENAGFILAARADCDPDELRRTLPNQLKVGPVERIRQLVNLHLPGIRLRSLPVAPRQLPYHTGTAYFALNLTPEDKALLESSGGFAFHTSGQFSGLELNFWAIRNS</sequence>
<gene>
    <name evidence="1" type="ORF">B6S09_17530</name>
    <name evidence="2" type="ORF">LY04_03515</name>
</gene>
<evidence type="ECO:0000313" key="3">
    <source>
        <dbReference type="Proteomes" id="UP000243640"/>
    </source>
</evidence>